<gene>
    <name evidence="2" type="ORF">RCO7_05638</name>
</gene>
<name>A0A1E1L0J9_9HELO</name>
<keyword evidence="3" id="KW-1185">Reference proteome</keyword>
<reference evidence="3" key="1">
    <citation type="submission" date="2016-03" db="EMBL/GenBank/DDBJ databases">
        <authorList>
            <person name="Ploux O."/>
        </authorList>
    </citation>
    <scope>NUCLEOTIDE SEQUENCE [LARGE SCALE GENOMIC DNA]</scope>
    <source>
        <strain evidence="3">UK7</strain>
    </source>
</reference>
<proteinExistence type="predicted"/>
<evidence type="ECO:0000259" key="1">
    <source>
        <dbReference type="PROSITE" id="PS50011"/>
    </source>
</evidence>
<dbReference type="InterPro" id="IPR000719">
    <property type="entry name" value="Prot_kinase_dom"/>
</dbReference>
<dbReference type="AlphaFoldDB" id="A0A1E1L0J9"/>
<dbReference type="PROSITE" id="PS00108">
    <property type="entry name" value="PROTEIN_KINASE_ST"/>
    <property type="match status" value="1"/>
</dbReference>
<organism evidence="2 3">
    <name type="scientific">Rhynchosporium graminicola</name>
    <dbReference type="NCBI Taxonomy" id="2792576"/>
    <lineage>
        <taxon>Eukaryota</taxon>
        <taxon>Fungi</taxon>
        <taxon>Dikarya</taxon>
        <taxon>Ascomycota</taxon>
        <taxon>Pezizomycotina</taxon>
        <taxon>Leotiomycetes</taxon>
        <taxon>Helotiales</taxon>
        <taxon>Ploettnerulaceae</taxon>
        <taxon>Rhynchosporium</taxon>
    </lineage>
</organism>
<dbReference type="PANTHER" id="PTHR44305:SF2">
    <property type="entry name" value="SI:DKEY-192D15.2"/>
    <property type="match status" value="1"/>
</dbReference>
<dbReference type="GO" id="GO:0005524">
    <property type="term" value="F:ATP binding"/>
    <property type="evidence" value="ECO:0007669"/>
    <property type="project" value="InterPro"/>
</dbReference>
<dbReference type="Pfam" id="PF00069">
    <property type="entry name" value="Pkinase"/>
    <property type="match status" value="1"/>
</dbReference>
<sequence length="539" mass="59413">MAGVIPVVLQGTGGWSRAFYDRYNFWAGVNNNPYVQGAPPPRLANAVMMAEYTRTQGLAYTQELAPVPPVAIPVAAVPAALARPLGPLARIPNADAIQDADRFLVGPMSRPRGYGPANWVAVRILGSGGEGAVVTWRYVGPAGPAPPQKKIAVKTALRSNRDLTEEGRLMGVVGASLSEHVTRLLAPPEILTPPKRLGLGLTVAWDNTTRQLIMEYCSNMTLDHLLEERIRRRMRLEEYTLWRIFECMVDACSVFEYGMELVYDPLSQQAALPASYNAALNLDTVVHRDLKPNNVFIGSRSGTHVDVPICKIGDFGLAREWPKTFAIPWQADYVGNDGQFRRGGTRGFFTPESFHPGWNYTDYQSSPVCGKFGSHTNVWQMGAIMLACFGANFPEANLPYVPGHNIHGAPPLGRLYGTQLRNQPGLSNLLKDAIHECLYEIPTNRASLLKLKTIIRTQIDKMVLDPAILPEHIQNIEQPEPVSEAQDGTPGFATVLKQCTALLKKPGNPQCGNSLLVRSITTRPRCWRHWDLRAFPPPA</sequence>
<dbReference type="Gene3D" id="1.10.510.10">
    <property type="entry name" value="Transferase(Phosphotransferase) domain 1"/>
    <property type="match status" value="1"/>
</dbReference>
<dbReference type="InterPro" id="IPR008271">
    <property type="entry name" value="Ser/Thr_kinase_AS"/>
</dbReference>
<dbReference type="SUPFAM" id="SSF56112">
    <property type="entry name" value="Protein kinase-like (PK-like)"/>
    <property type="match status" value="1"/>
</dbReference>
<dbReference type="STRING" id="914237.A0A1E1L0J9"/>
<accession>A0A1E1L0J9</accession>
<dbReference type="EMBL" id="FJUW01000030">
    <property type="protein sequence ID" value="CZT04029.1"/>
    <property type="molecule type" value="Genomic_DNA"/>
</dbReference>
<dbReference type="GO" id="GO:0004672">
    <property type="term" value="F:protein kinase activity"/>
    <property type="evidence" value="ECO:0007669"/>
    <property type="project" value="InterPro"/>
</dbReference>
<feature type="domain" description="Protein kinase" evidence="1">
    <location>
        <begin position="119"/>
        <end position="468"/>
    </location>
</feature>
<evidence type="ECO:0000313" key="3">
    <source>
        <dbReference type="Proteomes" id="UP000178129"/>
    </source>
</evidence>
<dbReference type="SMART" id="SM00220">
    <property type="entry name" value="S_TKc"/>
    <property type="match status" value="1"/>
</dbReference>
<dbReference type="InterPro" id="IPR011009">
    <property type="entry name" value="Kinase-like_dom_sf"/>
</dbReference>
<dbReference type="PROSITE" id="PS50011">
    <property type="entry name" value="PROTEIN_KINASE_DOM"/>
    <property type="match status" value="1"/>
</dbReference>
<comment type="caution">
    <text evidence="2">The sequence shown here is derived from an EMBL/GenBank/DDBJ whole genome shotgun (WGS) entry which is preliminary data.</text>
</comment>
<evidence type="ECO:0000313" key="2">
    <source>
        <dbReference type="EMBL" id="CZT04029.1"/>
    </source>
</evidence>
<dbReference type="Proteomes" id="UP000178129">
    <property type="component" value="Unassembled WGS sequence"/>
</dbReference>
<protein>
    <recommendedName>
        <fullName evidence="1">Protein kinase domain-containing protein</fullName>
    </recommendedName>
</protein>
<dbReference type="InterPro" id="IPR053083">
    <property type="entry name" value="TF_kinase-domain_protein"/>
</dbReference>
<dbReference type="PANTHER" id="PTHR44305">
    <property type="entry name" value="SI:DKEY-192D15.2-RELATED"/>
    <property type="match status" value="1"/>
</dbReference>
<dbReference type="InParanoid" id="A0A1E1L0J9"/>